<evidence type="ECO:0000313" key="1">
    <source>
        <dbReference type="EMBL" id="KFF01741.1"/>
    </source>
</evidence>
<dbReference type="STRING" id="421531.IX38_16890"/>
<dbReference type="EMBL" id="JPRO01000015">
    <property type="protein sequence ID" value="KFF01741.1"/>
    <property type="molecule type" value="Genomic_DNA"/>
</dbReference>
<proteinExistence type="predicted"/>
<name>A0A085ZBC7_9FLAO</name>
<gene>
    <name evidence="1" type="ORF">IX38_16890</name>
</gene>
<sequence>MENYDVPKFIKLEKNNILLINLNGLKERQYRLYFFIRNKTAKINSPFKNQTKTKNTSIENSALHYKKLQWFES</sequence>
<dbReference type="Proteomes" id="UP000028703">
    <property type="component" value="Unassembled WGS sequence"/>
</dbReference>
<accession>A0A085ZBC7</accession>
<organism evidence="1 2">
    <name type="scientific">Chryseobacterium luteum</name>
    <dbReference type="NCBI Taxonomy" id="421531"/>
    <lineage>
        <taxon>Bacteria</taxon>
        <taxon>Pseudomonadati</taxon>
        <taxon>Bacteroidota</taxon>
        <taxon>Flavobacteriia</taxon>
        <taxon>Flavobacteriales</taxon>
        <taxon>Weeksellaceae</taxon>
        <taxon>Chryseobacterium group</taxon>
        <taxon>Chryseobacterium</taxon>
    </lineage>
</organism>
<dbReference type="AlphaFoldDB" id="A0A085ZBC7"/>
<protein>
    <submittedName>
        <fullName evidence="1">Uncharacterized protein</fullName>
    </submittedName>
</protein>
<keyword evidence="2" id="KW-1185">Reference proteome</keyword>
<reference evidence="1 2" key="1">
    <citation type="submission" date="2014-07" db="EMBL/GenBank/DDBJ databases">
        <title>Genome of Chryseobacterium luteum DSM 18605.</title>
        <authorList>
            <person name="Stropko S.J."/>
            <person name="Pipes S.E."/>
            <person name="Newman J.D."/>
        </authorList>
    </citation>
    <scope>NUCLEOTIDE SEQUENCE [LARGE SCALE GENOMIC DNA]</scope>
    <source>
        <strain evidence="1 2">DSM 18605</strain>
    </source>
</reference>
<evidence type="ECO:0000313" key="2">
    <source>
        <dbReference type="Proteomes" id="UP000028703"/>
    </source>
</evidence>
<comment type="caution">
    <text evidence="1">The sequence shown here is derived from an EMBL/GenBank/DDBJ whole genome shotgun (WGS) entry which is preliminary data.</text>
</comment>